<evidence type="ECO:0000313" key="2">
    <source>
        <dbReference type="WBParaSite" id="nRc.2.0.1.t09741-RA"/>
    </source>
</evidence>
<protein>
    <submittedName>
        <fullName evidence="2">Uncharacterized protein</fullName>
    </submittedName>
</protein>
<organism evidence="1 2">
    <name type="scientific">Romanomermis culicivorax</name>
    <name type="common">Nematode worm</name>
    <dbReference type="NCBI Taxonomy" id="13658"/>
    <lineage>
        <taxon>Eukaryota</taxon>
        <taxon>Metazoa</taxon>
        <taxon>Ecdysozoa</taxon>
        <taxon>Nematoda</taxon>
        <taxon>Enoplea</taxon>
        <taxon>Dorylaimia</taxon>
        <taxon>Mermithida</taxon>
        <taxon>Mermithoidea</taxon>
        <taxon>Mermithidae</taxon>
        <taxon>Romanomermis</taxon>
    </lineage>
</organism>
<dbReference type="Proteomes" id="UP000887565">
    <property type="component" value="Unplaced"/>
</dbReference>
<reference evidence="2" key="1">
    <citation type="submission" date="2022-11" db="UniProtKB">
        <authorList>
            <consortium name="WormBaseParasite"/>
        </authorList>
    </citation>
    <scope>IDENTIFICATION</scope>
</reference>
<evidence type="ECO:0000313" key="1">
    <source>
        <dbReference type="Proteomes" id="UP000887565"/>
    </source>
</evidence>
<name>A0A915I796_ROMCU</name>
<dbReference type="WBParaSite" id="nRc.2.0.1.t09741-RA">
    <property type="protein sequence ID" value="nRc.2.0.1.t09741-RA"/>
    <property type="gene ID" value="nRc.2.0.1.g09741"/>
</dbReference>
<keyword evidence="1" id="KW-1185">Reference proteome</keyword>
<sequence length="77" mass="9066">MVFECSRTIDKVEVSAPVEETQQNDHSMFSIFEKAGETTQTKNRHGRRIETVGETPYNRFFSQDFFWGFRSDPFVHT</sequence>
<dbReference type="AlphaFoldDB" id="A0A915I796"/>
<accession>A0A915I796</accession>
<proteinExistence type="predicted"/>